<accession>A0AAN6W645</accession>
<keyword evidence="2" id="KW-0812">Transmembrane</keyword>
<evidence type="ECO:0000256" key="2">
    <source>
        <dbReference type="SAM" id="Phobius"/>
    </source>
</evidence>
<evidence type="ECO:0000256" key="3">
    <source>
        <dbReference type="SAM" id="SignalP"/>
    </source>
</evidence>
<reference evidence="4" key="2">
    <citation type="submission" date="2023-05" db="EMBL/GenBank/DDBJ databases">
        <authorList>
            <consortium name="Lawrence Berkeley National Laboratory"/>
            <person name="Steindorff A."/>
            <person name="Hensen N."/>
            <person name="Bonometti L."/>
            <person name="Westerberg I."/>
            <person name="Brannstrom I.O."/>
            <person name="Guillou S."/>
            <person name="Cros-Aarteil S."/>
            <person name="Calhoun S."/>
            <person name="Haridas S."/>
            <person name="Kuo A."/>
            <person name="Mondo S."/>
            <person name="Pangilinan J."/>
            <person name="Riley R."/>
            <person name="Labutti K."/>
            <person name="Andreopoulos B."/>
            <person name="Lipzen A."/>
            <person name="Chen C."/>
            <person name="Yanf M."/>
            <person name="Daum C."/>
            <person name="Ng V."/>
            <person name="Clum A."/>
            <person name="Ohm R."/>
            <person name="Martin F."/>
            <person name="Silar P."/>
            <person name="Natvig D."/>
            <person name="Lalanne C."/>
            <person name="Gautier V."/>
            <person name="Ament-Velasquez S.L."/>
            <person name="Kruys A."/>
            <person name="Hutchinson M.I."/>
            <person name="Powell A.J."/>
            <person name="Barry K."/>
            <person name="Miller A.N."/>
            <person name="Grigoriev I.V."/>
            <person name="Debuchy R."/>
            <person name="Gladieux P."/>
            <person name="Thoren M.H."/>
            <person name="Johannesson H."/>
        </authorList>
    </citation>
    <scope>NUCLEOTIDE SEQUENCE</scope>
    <source>
        <strain evidence="4">CBS 892.96</strain>
    </source>
</reference>
<feature type="region of interest" description="Disordered" evidence="1">
    <location>
        <begin position="58"/>
        <end position="81"/>
    </location>
</feature>
<comment type="caution">
    <text evidence="4">The sequence shown here is derived from an EMBL/GenBank/DDBJ whole genome shotgun (WGS) entry which is preliminary data.</text>
</comment>
<keyword evidence="3" id="KW-0732">Signal</keyword>
<dbReference type="AlphaFoldDB" id="A0AAN6W645"/>
<gene>
    <name evidence="4" type="ORF">QBC36DRAFT_330839</name>
</gene>
<name>A0AAN6W645_9PEZI</name>
<evidence type="ECO:0000313" key="4">
    <source>
        <dbReference type="EMBL" id="KAK4175745.1"/>
    </source>
</evidence>
<dbReference type="EMBL" id="MU866222">
    <property type="protein sequence ID" value="KAK4175745.1"/>
    <property type="molecule type" value="Genomic_DNA"/>
</dbReference>
<evidence type="ECO:0008006" key="6">
    <source>
        <dbReference type="Google" id="ProtNLM"/>
    </source>
</evidence>
<feature type="compositionally biased region" description="Low complexity" evidence="1">
    <location>
        <begin position="58"/>
        <end position="78"/>
    </location>
</feature>
<keyword evidence="2" id="KW-1133">Transmembrane helix</keyword>
<feature type="chain" id="PRO_5042957419" description="Secreted peptide" evidence="3">
    <location>
        <begin position="18"/>
        <end position="113"/>
    </location>
</feature>
<keyword evidence="2" id="KW-0472">Membrane</keyword>
<evidence type="ECO:0000313" key="5">
    <source>
        <dbReference type="Proteomes" id="UP001302321"/>
    </source>
</evidence>
<feature type="signal peptide" evidence="3">
    <location>
        <begin position="1"/>
        <end position="17"/>
    </location>
</feature>
<dbReference type="Proteomes" id="UP001302321">
    <property type="component" value="Unassembled WGS sequence"/>
</dbReference>
<sequence>MAAGPVFVVLVFPVVLAMAAAAAALAIAVAASLVIAGLAIRNCSYKPYASLLLNPVCSRPRSPASSSSSSLYSSQSASCGKCRTKPPFNFPAPCDGILCTKSSANSSKSLLNA</sequence>
<feature type="transmembrane region" description="Helical" evidence="2">
    <location>
        <begin position="6"/>
        <end position="39"/>
    </location>
</feature>
<proteinExistence type="predicted"/>
<organism evidence="4 5">
    <name type="scientific">Triangularia setosa</name>
    <dbReference type="NCBI Taxonomy" id="2587417"/>
    <lineage>
        <taxon>Eukaryota</taxon>
        <taxon>Fungi</taxon>
        <taxon>Dikarya</taxon>
        <taxon>Ascomycota</taxon>
        <taxon>Pezizomycotina</taxon>
        <taxon>Sordariomycetes</taxon>
        <taxon>Sordariomycetidae</taxon>
        <taxon>Sordariales</taxon>
        <taxon>Podosporaceae</taxon>
        <taxon>Triangularia</taxon>
    </lineage>
</organism>
<protein>
    <recommendedName>
        <fullName evidence="6">Secreted peptide</fullName>
    </recommendedName>
</protein>
<evidence type="ECO:0000256" key="1">
    <source>
        <dbReference type="SAM" id="MobiDB-lite"/>
    </source>
</evidence>
<reference evidence="4" key="1">
    <citation type="journal article" date="2023" name="Mol. Phylogenet. Evol.">
        <title>Genome-scale phylogeny and comparative genomics of the fungal order Sordariales.</title>
        <authorList>
            <person name="Hensen N."/>
            <person name="Bonometti L."/>
            <person name="Westerberg I."/>
            <person name="Brannstrom I.O."/>
            <person name="Guillou S."/>
            <person name="Cros-Aarteil S."/>
            <person name="Calhoun S."/>
            <person name="Haridas S."/>
            <person name="Kuo A."/>
            <person name="Mondo S."/>
            <person name="Pangilinan J."/>
            <person name="Riley R."/>
            <person name="LaButti K."/>
            <person name="Andreopoulos B."/>
            <person name="Lipzen A."/>
            <person name="Chen C."/>
            <person name="Yan M."/>
            <person name="Daum C."/>
            <person name="Ng V."/>
            <person name="Clum A."/>
            <person name="Steindorff A."/>
            <person name="Ohm R.A."/>
            <person name="Martin F."/>
            <person name="Silar P."/>
            <person name="Natvig D.O."/>
            <person name="Lalanne C."/>
            <person name="Gautier V."/>
            <person name="Ament-Velasquez S.L."/>
            <person name="Kruys A."/>
            <person name="Hutchinson M.I."/>
            <person name="Powell A.J."/>
            <person name="Barry K."/>
            <person name="Miller A.N."/>
            <person name="Grigoriev I.V."/>
            <person name="Debuchy R."/>
            <person name="Gladieux P."/>
            <person name="Hiltunen Thoren M."/>
            <person name="Johannesson H."/>
        </authorList>
    </citation>
    <scope>NUCLEOTIDE SEQUENCE</scope>
    <source>
        <strain evidence="4">CBS 892.96</strain>
    </source>
</reference>
<keyword evidence="5" id="KW-1185">Reference proteome</keyword>